<proteinExistence type="predicted"/>
<evidence type="ECO:0000313" key="2">
    <source>
        <dbReference type="Proteomes" id="UP000000768"/>
    </source>
</evidence>
<keyword evidence="2" id="KW-1185">Reference proteome</keyword>
<dbReference type="InParanoid" id="A0A1B6PHD5"/>
<dbReference type="AlphaFoldDB" id="A0A1B6PHD5"/>
<sequence length="86" mass="8706">MCELFFLAAGSPVPDLTLTRALRLLADGARSRLLAFSPSAGGDGGCFPEPADRAVDLVGLVAVRSSCRASPRLRAAAGGAYGARSG</sequence>
<name>A0A1B6PHD5_SORBI</name>
<evidence type="ECO:0000313" key="1">
    <source>
        <dbReference type="EMBL" id="KXG25088.1"/>
    </source>
</evidence>
<protein>
    <submittedName>
        <fullName evidence="1">Uncharacterized protein</fullName>
    </submittedName>
</protein>
<dbReference type="Gramene" id="KXG25088">
    <property type="protein sequence ID" value="KXG25088"/>
    <property type="gene ID" value="SORBI_3007G118100"/>
</dbReference>
<reference evidence="1 2" key="1">
    <citation type="journal article" date="2009" name="Nature">
        <title>The Sorghum bicolor genome and the diversification of grasses.</title>
        <authorList>
            <person name="Paterson A.H."/>
            <person name="Bowers J.E."/>
            <person name="Bruggmann R."/>
            <person name="Dubchak I."/>
            <person name="Grimwood J."/>
            <person name="Gundlach H."/>
            <person name="Haberer G."/>
            <person name="Hellsten U."/>
            <person name="Mitros T."/>
            <person name="Poliakov A."/>
            <person name="Schmutz J."/>
            <person name="Spannagl M."/>
            <person name="Tang H."/>
            <person name="Wang X."/>
            <person name="Wicker T."/>
            <person name="Bharti A.K."/>
            <person name="Chapman J."/>
            <person name="Feltus F.A."/>
            <person name="Gowik U."/>
            <person name="Grigoriev I.V."/>
            <person name="Lyons E."/>
            <person name="Maher C.A."/>
            <person name="Martis M."/>
            <person name="Narechania A."/>
            <person name="Otillar R.P."/>
            <person name="Penning B.W."/>
            <person name="Salamov A.A."/>
            <person name="Wang Y."/>
            <person name="Zhang L."/>
            <person name="Carpita N.C."/>
            <person name="Freeling M."/>
            <person name="Gingle A.R."/>
            <person name="Hash C.T."/>
            <person name="Keller B."/>
            <person name="Klein P."/>
            <person name="Kresovich S."/>
            <person name="McCann M.C."/>
            <person name="Ming R."/>
            <person name="Peterson D.G."/>
            <person name="Mehboob-ur-Rahman"/>
            <person name="Ware D."/>
            <person name="Westhoff P."/>
            <person name="Mayer K.F."/>
            <person name="Messing J."/>
            <person name="Rokhsar D.S."/>
        </authorList>
    </citation>
    <scope>NUCLEOTIDE SEQUENCE [LARGE SCALE GENOMIC DNA]</scope>
    <source>
        <strain evidence="2">cv. BTx623</strain>
    </source>
</reference>
<dbReference type="Proteomes" id="UP000000768">
    <property type="component" value="Chromosome 7"/>
</dbReference>
<gene>
    <name evidence="1" type="ORF">SORBI_3007G118100</name>
</gene>
<dbReference type="EMBL" id="CM000766">
    <property type="protein sequence ID" value="KXG25088.1"/>
    <property type="molecule type" value="Genomic_DNA"/>
</dbReference>
<organism evidence="1 2">
    <name type="scientific">Sorghum bicolor</name>
    <name type="common">Sorghum</name>
    <name type="synonym">Sorghum vulgare</name>
    <dbReference type="NCBI Taxonomy" id="4558"/>
    <lineage>
        <taxon>Eukaryota</taxon>
        <taxon>Viridiplantae</taxon>
        <taxon>Streptophyta</taxon>
        <taxon>Embryophyta</taxon>
        <taxon>Tracheophyta</taxon>
        <taxon>Spermatophyta</taxon>
        <taxon>Magnoliopsida</taxon>
        <taxon>Liliopsida</taxon>
        <taxon>Poales</taxon>
        <taxon>Poaceae</taxon>
        <taxon>PACMAD clade</taxon>
        <taxon>Panicoideae</taxon>
        <taxon>Andropogonodae</taxon>
        <taxon>Andropogoneae</taxon>
        <taxon>Sorghinae</taxon>
        <taxon>Sorghum</taxon>
    </lineage>
</organism>
<accession>A0A1B6PHD5</accession>
<reference evidence="2" key="2">
    <citation type="journal article" date="2018" name="Plant J.">
        <title>The Sorghum bicolor reference genome: improved assembly, gene annotations, a transcriptome atlas, and signatures of genome organization.</title>
        <authorList>
            <person name="McCormick R.F."/>
            <person name="Truong S.K."/>
            <person name="Sreedasyam A."/>
            <person name="Jenkins J."/>
            <person name="Shu S."/>
            <person name="Sims D."/>
            <person name="Kennedy M."/>
            <person name="Amirebrahimi M."/>
            <person name="Weers B.D."/>
            <person name="McKinley B."/>
            <person name="Mattison A."/>
            <person name="Morishige D.T."/>
            <person name="Grimwood J."/>
            <person name="Schmutz J."/>
            <person name="Mullet J.E."/>
        </authorList>
    </citation>
    <scope>NUCLEOTIDE SEQUENCE [LARGE SCALE GENOMIC DNA]</scope>
    <source>
        <strain evidence="2">cv. BTx623</strain>
    </source>
</reference>